<dbReference type="CDD" id="cd16292">
    <property type="entry name" value="CPSF3-like_MBL-fold"/>
    <property type="match status" value="1"/>
</dbReference>
<feature type="domain" description="Metallo-beta-lactamase" evidence="6">
    <location>
        <begin position="34"/>
        <end position="244"/>
    </location>
</feature>
<dbReference type="EMBL" id="EAAA01001566">
    <property type="status" value="NOT_ANNOTATED_CDS"/>
    <property type="molecule type" value="Genomic_DNA"/>
</dbReference>
<dbReference type="STRING" id="7719.ENSCINP00000014805"/>
<dbReference type="GO" id="GO:0006398">
    <property type="term" value="P:mRNA 3'-end processing by stem-loop binding and cleavage"/>
    <property type="evidence" value="ECO:0000318"/>
    <property type="project" value="GO_Central"/>
</dbReference>
<sequence>TICNKMAEFEVEETPHNDSELLKITPLGAGQEVGRSCHLLEFKEKKIMLDCGIHPGISGLAGLPYIDFTEPEKIDLLLVTHFHLDHAGGLPWFLQKTTFKGRVFMTHATKAIYRWLLSDYIKVSNISTEDQLYTEADLEDSMARIETINFHEEKMVGGIKFWCYHAGHVLGAAMFMIQIAGVRVLYTGDYSREEDRHLMAAEIPAVRPDVLITEATYGTHIHEPREEREARFTNTVQDIVNRGGRCLIPVFALGRAQELLLILDDYWANHPELHDIPIYYASSLAKKCMAVYQTYSNAMNQKIQKQLNISNPFQFKHISNLKGMEHFDDVGPSVVMASPGMMQSGLSRELFESWCNDRRNGVIVAGYCVEGTLAKHILSEPEEVVSMSGQKIPLKLSVDYISFSAHADYKQCSEFVRAMKPPHVVLVHGEANEMNRLKLALNREYEDDPEPIQIHNPKNTESVQLYFKGEKMAKVMGELATTKPKHGDKLSGILVKRNFNYHILAPSDLSAHTNLTMSTLTQRQSVTFTASLSLLKYYLHQLSDDVVVLPLSNGREGLRVFGAVTVVKEQNMLLLEWTANPVNDMYADSVLAIVLRVDTDPQARKIPVQRIAKPDLNREFRERLEVMLEGMFGEESFKDPTSSGPDQINLEVDGFEIHINTKTRVVTCAGDENVAEMLEESIRRLYTTIMPVETV</sequence>
<dbReference type="FunCoup" id="F6W785">
    <property type="interactions" value="608"/>
</dbReference>
<name>F6W785_CIOIN</name>
<dbReference type="GeneTree" id="ENSGT00940000155699"/>
<dbReference type="AlphaFoldDB" id="F6W785"/>
<reference evidence="9" key="2">
    <citation type="journal article" date="2008" name="Genome Biol.">
        <title>Improved genome assembly and evidence-based global gene model set for the chordate Ciona intestinalis: new insight into intron and operon populations.</title>
        <authorList>
            <person name="Satou Y."/>
            <person name="Mineta K."/>
            <person name="Ogasawara M."/>
            <person name="Sasakura Y."/>
            <person name="Shoguchi E."/>
            <person name="Ueno K."/>
            <person name="Yamada L."/>
            <person name="Matsumoto J."/>
            <person name="Wasserscheid J."/>
            <person name="Dewar K."/>
            <person name="Wiley G.B."/>
            <person name="Macmil S.L."/>
            <person name="Roe B.A."/>
            <person name="Zeller R.W."/>
            <person name="Hastings K.E."/>
            <person name="Lemaire P."/>
            <person name="Lindquist E."/>
            <person name="Endo T."/>
            <person name="Hotta K."/>
            <person name="Inaba K."/>
        </authorList>
    </citation>
    <scope>NUCLEOTIDE SEQUENCE [LARGE SCALE GENOMIC DNA]</scope>
    <source>
        <strain evidence="9">wild type</strain>
    </source>
</reference>
<evidence type="ECO:0000256" key="4">
    <source>
        <dbReference type="ARBA" id="ARBA00022801"/>
    </source>
</evidence>
<evidence type="ECO:0000313" key="9">
    <source>
        <dbReference type="Ensembl" id="ENSCINP00000014805.3"/>
    </source>
</evidence>
<protein>
    <recommendedName>
        <fullName evidence="11">Cleavage and polyadenylation specificity factor subunit 3</fullName>
    </recommendedName>
</protein>
<keyword evidence="3" id="KW-0540">Nuclease</keyword>
<reference evidence="10" key="1">
    <citation type="journal article" date="2002" name="Science">
        <title>The draft genome of Ciona intestinalis: insights into chordate and vertebrate origins.</title>
        <authorList>
            <person name="Dehal P."/>
            <person name="Satou Y."/>
            <person name="Campbell R.K."/>
            <person name="Chapman J."/>
            <person name="Degnan B."/>
            <person name="De Tomaso A."/>
            <person name="Davidson B."/>
            <person name="Di Gregorio A."/>
            <person name="Gelpke M."/>
            <person name="Goodstein D.M."/>
            <person name="Harafuji N."/>
            <person name="Hastings K.E."/>
            <person name="Ho I."/>
            <person name="Hotta K."/>
            <person name="Huang W."/>
            <person name="Kawashima T."/>
            <person name="Lemaire P."/>
            <person name="Martinez D."/>
            <person name="Meinertzhagen I.A."/>
            <person name="Necula S."/>
            <person name="Nonaka M."/>
            <person name="Putnam N."/>
            <person name="Rash S."/>
            <person name="Saiga H."/>
            <person name="Satake M."/>
            <person name="Terry A."/>
            <person name="Yamada L."/>
            <person name="Wang H.G."/>
            <person name="Awazu S."/>
            <person name="Azumi K."/>
            <person name="Boore J."/>
            <person name="Branno M."/>
            <person name="Chin-Bow S."/>
            <person name="DeSantis R."/>
            <person name="Doyle S."/>
            <person name="Francino P."/>
            <person name="Keys D.N."/>
            <person name="Haga S."/>
            <person name="Hayashi H."/>
            <person name="Hino K."/>
            <person name="Imai K.S."/>
            <person name="Inaba K."/>
            <person name="Kano S."/>
            <person name="Kobayashi K."/>
            <person name="Kobayashi M."/>
            <person name="Lee B.I."/>
            <person name="Makabe K.W."/>
            <person name="Manohar C."/>
            <person name="Matassi G."/>
            <person name="Medina M."/>
            <person name="Mochizuki Y."/>
            <person name="Mount S."/>
            <person name="Morishita T."/>
            <person name="Miura S."/>
            <person name="Nakayama A."/>
            <person name="Nishizaka S."/>
            <person name="Nomoto H."/>
            <person name="Ohta F."/>
            <person name="Oishi K."/>
            <person name="Rigoutsos I."/>
            <person name="Sano M."/>
            <person name="Sasaki A."/>
            <person name="Sasakura Y."/>
            <person name="Shoguchi E."/>
            <person name="Shin-i T."/>
            <person name="Spagnuolo A."/>
            <person name="Stainier D."/>
            <person name="Suzuki M.M."/>
            <person name="Tassy O."/>
            <person name="Takatori N."/>
            <person name="Tokuoka M."/>
            <person name="Yagi K."/>
            <person name="Yoshizaki F."/>
            <person name="Wada S."/>
            <person name="Zhang C."/>
            <person name="Hyatt P.D."/>
            <person name="Larimer F."/>
            <person name="Detter C."/>
            <person name="Doggett N."/>
            <person name="Glavina T."/>
            <person name="Hawkins T."/>
            <person name="Richardson P."/>
            <person name="Lucas S."/>
            <person name="Kohara Y."/>
            <person name="Levine M."/>
            <person name="Satoh N."/>
            <person name="Rokhsar D.S."/>
        </authorList>
    </citation>
    <scope>NUCLEOTIDE SEQUENCE [LARGE SCALE GENOMIC DNA]</scope>
</reference>
<keyword evidence="5" id="KW-0539">Nucleus</keyword>
<dbReference type="GO" id="GO:0004521">
    <property type="term" value="F:RNA endonuclease activity"/>
    <property type="evidence" value="ECO:0000318"/>
    <property type="project" value="GO_Central"/>
</dbReference>
<keyword evidence="2" id="KW-0507">mRNA processing</keyword>
<dbReference type="InterPro" id="IPR022712">
    <property type="entry name" value="Beta_Casp"/>
</dbReference>
<dbReference type="Pfam" id="PF07521">
    <property type="entry name" value="RMMBL"/>
    <property type="match status" value="1"/>
</dbReference>
<dbReference type="Proteomes" id="UP000008144">
    <property type="component" value="Chromosome 2"/>
</dbReference>
<dbReference type="InParanoid" id="F6W785"/>
<evidence type="ECO:0000256" key="3">
    <source>
        <dbReference type="ARBA" id="ARBA00022722"/>
    </source>
</evidence>
<dbReference type="Pfam" id="PF00753">
    <property type="entry name" value="Lactamase_B"/>
    <property type="match status" value="1"/>
</dbReference>
<organism evidence="9 10">
    <name type="scientific">Ciona intestinalis</name>
    <name type="common">Transparent sea squirt</name>
    <name type="synonym">Ascidia intestinalis</name>
    <dbReference type="NCBI Taxonomy" id="7719"/>
    <lineage>
        <taxon>Eukaryota</taxon>
        <taxon>Metazoa</taxon>
        <taxon>Chordata</taxon>
        <taxon>Tunicata</taxon>
        <taxon>Ascidiacea</taxon>
        <taxon>Phlebobranchia</taxon>
        <taxon>Cionidae</taxon>
        <taxon>Ciona</taxon>
    </lineage>
</organism>
<evidence type="ECO:0008006" key="11">
    <source>
        <dbReference type="Google" id="ProtNLM"/>
    </source>
</evidence>
<dbReference type="SMART" id="SM00849">
    <property type="entry name" value="Lactamase_B"/>
    <property type="match status" value="1"/>
</dbReference>
<feature type="domain" description="Pre-mRNA 3'-end-processing endonuclease polyadenylation factor C-term" evidence="8">
    <location>
        <begin position="486"/>
        <end position="692"/>
    </location>
</feature>
<keyword evidence="10" id="KW-1185">Reference proteome</keyword>
<evidence type="ECO:0000259" key="7">
    <source>
        <dbReference type="SMART" id="SM01027"/>
    </source>
</evidence>
<evidence type="ECO:0000259" key="8">
    <source>
        <dbReference type="SMART" id="SM01098"/>
    </source>
</evidence>
<proteinExistence type="predicted"/>
<evidence type="ECO:0000313" key="10">
    <source>
        <dbReference type="Proteomes" id="UP000008144"/>
    </source>
</evidence>
<dbReference type="PANTHER" id="PTHR11203:SF11">
    <property type="entry name" value="CLEAVAGE AND POLYADENYLATION SPECIFICITY FACTOR SUBUNIT 3"/>
    <property type="match status" value="1"/>
</dbReference>
<dbReference type="Gene3D" id="3.60.15.10">
    <property type="entry name" value="Ribonuclease Z/Hydroxyacylglutathione hydrolase-like"/>
    <property type="match status" value="1"/>
</dbReference>
<dbReference type="Ensembl" id="ENSCINT00000014805.3">
    <property type="protein sequence ID" value="ENSCINP00000014805.3"/>
    <property type="gene ID" value="ENSCING00000007214.3"/>
</dbReference>
<feature type="domain" description="Beta-Casp" evidence="7">
    <location>
        <begin position="256"/>
        <end position="377"/>
    </location>
</feature>
<dbReference type="SMART" id="SM01027">
    <property type="entry name" value="Beta-Casp"/>
    <property type="match status" value="1"/>
</dbReference>
<dbReference type="HOGENOM" id="CLU_009673_2_3_1"/>
<dbReference type="SMART" id="SM01098">
    <property type="entry name" value="CPSF73-100_C"/>
    <property type="match status" value="1"/>
</dbReference>
<dbReference type="PANTHER" id="PTHR11203">
    <property type="entry name" value="CLEAVAGE AND POLYADENYLATION SPECIFICITY FACTOR FAMILY MEMBER"/>
    <property type="match status" value="1"/>
</dbReference>
<comment type="subcellular location">
    <subcellularLocation>
        <location evidence="1">Nucleus</location>
    </subcellularLocation>
</comment>
<reference evidence="9" key="3">
    <citation type="submission" date="2025-08" db="UniProtKB">
        <authorList>
            <consortium name="Ensembl"/>
        </authorList>
    </citation>
    <scope>IDENTIFICATION</scope>
</reference>
<dbReference type="InterPro" id="IPR050698">
    <property type="entry name" value="MBL"/>
</dbReference>
<dbReference type="OMA" id="CKQHITL"/>
<reference evidence="9" key="4">
    <citation type="submission" date="2025-09" db="UniProtKB">
        <authorList>
            <consortium name="Ensembl"/>
        </authorList>
    </citation>
    <scope>IDENTIFICATION</scope>
</reference>
<evidence type="ECO:0000256" key="5">
    <source>
        <dbReference type="ARBA" id="ARBA00023242"/>
    </source>
</evidence>
<dbReference type="InterPro" id="IPR036866">
    <property type="entry name" value="RibonucZ/Hydroxyglut_hydro"/>
</dbReference>
<evidence type="ECO:0000256" key="1">
    <source>
        <dbReference type="ARBA" id="ARBA00004123"/>
    </source>
</evidence>
<dbReference type="SUPFAM" id="SSF56281">
    <property type="entry name" value="Metallo-hydrolase/oxidoreductase"/>
    <property type="match status" value="1"/>
</dbReference>
<dbReference type="GO" id="GO:0005847">
    <property type="term" value="C:mRNA cleavage and polyadenylation specificity factor complex"/>
    <property type="evidence" value="ECO:0000318"/>
    <property type="project" value="GO_Central"/>
</dbReference>
<dbReference type="Pfam" id="PF11718">
    <property type="entry name" value="CPSF73-100_C"/>
    <property type="match status" value="1"/>
</dbReference>
<accession>F6W785</accession>
<dbReference type="Gene3D" id="3.40.50.10890">
    <property type="match status" value="1"/>
</dbReference>
<dbReference type="FunFam" id="3.40.50.10890:FF:000001">
    <property type="entry name" value="Cleavage and polyadenylation specificity factor subunit 3"/>
    <property type="match status" value="1"/>
</dbReference>
<dbReference type="InterPro" id="IPR001279">
    <property type="entry name" value="Metallo-B-lactamas"/>
</dbReference>
<evidence type="ECO:0000259" key="6">
    <source>
        <dbReference type="SMART" id="SM00849"/>
    </source>
</evidence>
<evidence type="ECO:0000256" key="2">
    <source>
        <dbReference type="ARBA" id="ARBA00022664"/>
    </source>
</evidence>
<dbReference type="InterPro" id="IPR011108">
    <property type="entry name" value="RMMBL"/>
</dbReference>
<keyword evidence="4" id="KW-0378">Hydrolase</keyword>
<dbReference type="GO" id="GO:0004534">
    <property type="term" value="F:5'-3' RNA exonuclease activity"/>
    <property type="evidence" value="ECO:0000318"/>
    <property type="project" value="GO_Central"/>
</dbReference>
<dbReference type="Pfam" id="PF10996">
    <property type="entry name" value="Beta-Casp"/>
    <property type="match status" value="1"/>
</dbReference>
<dbReference type="GO" id="GO:0003723">
    <property type="term" value="F:RNA binding"/>
    <property type="evidence" value="ECO:0000318"/>
    <property type="project" value="GO_Central"/>
</dbReference>
<dbReference type="InterPro" id="IPR021718">
    <property type="entry name" value="CPSF73-100_C"/>
</dbReference>